<dbReference type="EMBL" id="KI631311">
    <property type="protein sequence ID" value="EYU28935.1"/>
    <property type="molecule type" value="Genomic_DNA"/>
</dbReference>
<gene>
    <name evidence="2" type="ORF">MIMGU_mgv1a018690mg</name>
</gene>
<dbReference type="PANTHER" id="PTHR33264">
    <property type="entry name" value="EXPRESSED PROTEIN"/>
    <property type="match status" value="1"/>
</dbReference>
<dbReference type="OrthoDB" id="1914633at2759"/>
<name>A0A022QR45_ERYGU</name>
<dbReference type="AlphaFoldDB" id="A0A022QR45"/>
<evidence type="ECO:0000313" key="2">
    <source>
        <dbReference type="EMBL" id="EYU28935.1"/>
    </source>
</evidence>
<reference evidence="2 3" key="1">
    <citation type="journal article" date="2013" name="Proc. Natl. Acad. Sci. U.S.A.">
        <title>Fine-scale variation in meiotic recombination in Mimulus inferred from population shotgun sequencing.</title>
        <authorList>
            <person name="Hellsten U."/>
            <person name="Wright K.M."/>
            <person name="Jenkins J."/>
            <person name="Shu S."/>
            <person name="Yuan Y."/>
            <person name="Wessler S.R."/>
            <person name="Schmutz J."/>
            <person name="Willis J.H."/>
            <person name="Rokhsar D.S."/>
        </authorList>
    </citation>
    <scope>NUCLEOTIDE SEQUENCE [LARGE SCALE GENOMIC DNA]</scope>
    <source>
        <strain evidence="3">cv. DUN x IM62</strain>
    </source>
</reference>
<keyword evidence="3" id="KW-1185">Reference proteome</keyword>
<feature type="transmembrane region" description="Helical" evidence="1">
    <location>
        <begin position="6"/>
        <end position="31"/>
    </location>
</feature>
<protein>
    <submittedName>
        <fullName evidence="2">Uncharacterized protein</fullName>
    </submittedName>
</protein>
<proteinExistence type="predicted"/>
<dbReference type="STRING" id="4155.A0A022QR45"/>
<keyword evidence="1" id="KW-0472">Membrane</keyword>
<dbReference type="PANTHER" id="PTHR33264:SF27">
    <property type="entry name" value="TRANSMEMBRANE PROTEIN"/>
    <property type="match status" value="1"/>
</dbReference>
<organism evidence="2 3">
    <name type="scientific">Erythranthe guttata</name>
    <name type="common">Yellow monkey flower</name>
    <name type="synonym">Mimulus guttatus</name>
    <dbReference type="NCBI Taxonomy" id="4155"/>
    <lineage>
        <taxon>Eukaryota</taxon>
        <taxon>Viridiplantae</taxon>
        <taxon>Streptophyta</taxon>
        <taxon>Embryophyta</taxon>
        <taxon>Tracheophyta</taxon>
        <taxon>Spermatophyta</taxon>
        <taxon>Magnoliopsida</taxon>
        <taxon>eudicotyledons</taxon>
        <taxon>Gunneridae</taxon>
        <taxon>Pentapetalae</taxon>
        <taxon>asterids</taxon>
        <taxon>lamiids</taxon>
        <taxon>Lamiales</taxon>
        <taxon>Phrymaceae</taxon>
        <taxon>Erythranthe</taxon>
    </lineage>
</organism>
<keyword evidence="1" id="KW-1133">Transmembrane helix</keyword>
<dbReference type="OMA" id="CIVICCC"/>
<dbReference type="Proteomes" id="UP000030748">
    <property type="component" value="Unassembled WGS sequence"/>
</dbReference>
<dbReference type="PhylomeDB" id="A0A022QR45"/>
<evidence type="ECO:0000313" key="3">
    <source>
        <dbReference type="Proteomes" id="UP000030748"/>
    </source>
</evidence>
<evidence type="ECO:0000256" key="1">
    <source>
        <dbReference type="SAM" id="Phobius"/>
    </source>
</evidence>
<accession>A0A022QR45</accession>
<dbReference type="KEGG" id="egt:105967505"/>
<sequence length="162" mass="18780">MEDGNMIAADCIVICCCCQCMILQIIIFILVKLPNKLLKKTREYAKRFRSQRRKRRRTKKIITQIEITTRKRYDEDSLSASFGNSFRVESFRFGSSCDCMHEIESVLEDFSSRGEFAFGSFWGGEASRSFRSCCLNEEVLDYDNVGFRLMELFGGANFSCHH</sequence>
<dbReference type="eggNOG" id="ENOG502S3KX">
    <property type="taxonomic scope" value="Eukaryota"/>
</dbReference>
<keyword evidence="1" id="KW-0812">Transmembrane</keyword>